<protein>
    <submittedName>
        <fullName evidence="1">Uncharacterized protein</fullName>
    </submittedName>
</protein>
<sequence>MKFITDLNFDGNSLSKNFVRVLEELYSGQSITRMQNLGMRGVVLHCPVQYRMKSVNRSLTFLLIKRHSRSKRSIFQFSGMPLKLVNPFQ</sequence>
<dbReference type="EMBL" id="JAJJMB010008783">
    <property type="protein sequence ID" value="KAI3920882.1"/>
    <property type="molecule type" value="Genomic_DNA"/>
</dbReference>
<keyword evidence="2" id="KW-1185">Reference proteome</keyword>
<organism evidence="1 2">
    <name type="scientific">Papaver atlanticum</name>
    <dbReference type="NCBI Taxonomy" id="357466"/>
    <lineage>
        <taxon>Eukaryota</taxon>
        <taxon>Viridiplantae</taxon>
        <taxon>Streptophyta</taxon>
        <taxon>Embryophyta</taxon>
        <taxon>Tracheophyta</taxon>
        <taxon>Spermatophyta</taxon>
        <taxon>Magnoliopsida</taxon>
        <taxon>Ranunculales</taxon>
        <taxon>Papaveraceae</taxon>
        <taxon>Papaveroideae</taxon>
        <taxon>Papaver</taxon>
    </lineage>
</organism>
<name>A0AAD4STJ2_9MAGN</name>
<dbReference type="AlphaFoldDB" id="A0AAD4STJ2"/>
<accession>A0AAD4STJ2</accession>
<reference evidence="1" key="1">
    <citation type="submission" date="2022-04" db="EMBL/GenBank/DDBJ databases">
        <title>A functionally conserved STORR gene fusion in Papaver species that diverged 16.8 million years ago.</title>
        <authorList>
            <person name="Catania T."/>
        </authorList>
    </citation>
    <scope>NUCLEOTIDE SEQUENCE</scope>
    <source>
        <strain evidence="1">S-188037</strain>
    </source>
</reference>
<evidence type="ECO:0000313" key="1">
    <source>
        <dbReference type="EMBL" id="KAI3920882.1"/>
    </source>
</evidence>
<comment type="caution">
    <text evidence="1">The sequence shown here is derived from an EMBL/GenBank/DDBJ whole genome shotgun (WGS) entry which is preliminary data.</text>
</comment>
<evidence type="ECO:0000313" key="2">
    <source>
        <dbReference type="Proteomes" id="UP001202328"/>
    </source>
</evidence>
<dbReference type="Proteomes" id="UP001202328">
    <property type="component" value="Unassembled WGS sequence"/>
</dbReference>
<proteinExistence type="predicted"/>
<gene>
    <name evidence="1" type="ORF">MKW98_015870</name>
</gene>